<dbReference type="EMBL" id="DRXH01000013">
    <property type="protein sequence ID" value="HHM43727.1"/>
    <property type="molecule type" value="Genomic_DNA"/>
</dbReference>
<name>A0A7J3VRJ5_CALS0</name>
<evidence type="ECO:0000313" key="1">
    <source>
        <dbReference type="EMBL" id="HHM43727.1"/>
    </source>
</evidence>
<dbReference type="AlphaFoldDB" id="A0A7J3VRJ5"/>
<accession>A0A7J3VRJ5</accession>
<reference evidence="1" key="1">
    <citation type="journal article" date="2020" name="mSystems">
        <title>Genome- and Community-Level Interaction Insights into Carbon Utilization and Element Cycling Functions of Hydrothermarchaeota in Hydrothermal Sediment.</title>
        <authorList>
            <person name="Zhou Z."/>
            <person name="Liu Y."/>
            <person name="Xu W."/>
            <person name="Pan J."/>
            <person name="Luo Z.H."/>
            <person name="Li M."/>
        </authorList>
    </citation>
    <scope>NUCLEOTIDE SEQUENCE [LARGE SCALE GENOMIC DNA]</scope>
    <source>
        <strain evidence="1">SpSt-1074</strain>
    </source>
</reference>
<protein>
    <submittedName>
        <fullName evidence="1">Uncharacterized protein</fullName>
    </submittedName>
</protein>
<dbReference type="Gene3D" id="1.10.10.10">
    <property type="entry name" value="Winged helix-like DNA-binding domain superfamily/Winged helix DNA-binding domain"/>
    <property type="match status" value="1"/>
</dbReference>
<organism evidence="1">
    <name type="scientific">Caldiarchaeum subterraneum</name>
    <dbReference type="NCBI Taxonomy" id="311458"/>
    <lineage>
        <taxon>Archaea</taxon>
        <taxon>Nitrososphaerota</taxon>
        <taxon>Candidatus Caldarchaeales</taxon>
        <taxon>Candidatus Caldarchaeaceae</taxon>
        <taxon>Candidatus Caldarchaeum</taxon>
    </lineage>
</organism>
<gene>
    <name evidence="1" type="ORF">ENM31_00310</name>
</gene>
<sequence>MKLLTDRETPALEVAHDVSWLKGSFDDLSPVDRWLAYLETLSHLDFLAEAGYAVEVSETVYRLSEGGCWRQVE</sequence>
<proteinExistence type="predicted"/>
<comment type="caution">
    <text evidence="1">The sequence shown here is derived from an EMBL/GenBank/DDBJ whole genome shotgun (WGS) entry which is preliminary data.</text>
</comment>
<dbReference type="InterPro" id="IPR036388">
    <property type="entry name" value="WH-like_DNA-bd_sf"/>
</dbReference>